<dbReference type="GO" id="GO:0005223">
    <property type="term" value="F:intracellularly cGMP-activated cation channel activity"/>
    <property type="evidence" value="ECO:0007669"/>
    <property type="project" value="TreeGrafter"/>
</dbReference>
<comment type="caution">
    <text evidence="11">The sequence shown here is derived from an EMBL/GenBank/DDBJ whole genome shotgun (WGS) entry which is preliminary data.</text>
</comment>
<evidence type="ECO:0000256" key="6">
    <source>
        <dbReference type="ARBA" id="ARBA00023136"/>
    </source>
</evidence>
<name>A0A9X6NHJ9_HYPEX</name>
<dbReference type="Pfam" id="PF16526">
    <property type="entry name" value="CLZ"/>
    <property type="match status" value="1"/>
</dbReference>
<evidence type="ECO:0000259" key="10">
    <source>
        <dbReference type="PROSITE" id="PS50042"/>
    </source>
</evidence>
<dbReference type="SUPFAM" id="SSF81324">
    <property type="entry name" value="Voltage-gated potassium channels"/>
    <property type="match status" value="1"/>
</dbReference>
<dbReference type="GO" id="GO:0005886">
    <property type="term" value="C:plasma membrane"/>
    <property type="evidence" value="ECO:0007669"/>
    <property type="project" value="TreeGrafter"/>
</dbReference>
<dbReference type="PROSITE" id="PS50042">
    <property type="entry name" value="CNMP_BINDING_3"/>
    <property type="match status" value="1"/>
</dbReference>
<dbReference type="PANTHER" id="PTHR45638:SF11">
    <property type="entry name" value="CYCLIC NUCLEOTIDE-GATED CATION CHANNEL SUBUNIT A"/>
    <property type="match status" value="1"/>
</dbReference>
<keyword evidence="4 9" id="KW-1133">Transmembrane helix</keyword>
<dbReference type="Gene3D" id="2.60.120.10">
    <property type="entry name" value="Jelly Rolls"/>
    <property type="match status" value="1"/>
</dbReference>
<dbReference type="AlphaFoldDB" id="A0A9X6NHJ9"/>
<organism evidence="11 12">
    <name type="scientific">Hypsibius exemplaris</name>
    <name type="common">Freshwater tardigrade</name>
    <dbReference type="NCBI Taxonomy" id="2072580"/>
    <lineage>
        <taxon>Eukaryota</taxon>
        <taxon>Metazoa</taxon>
        <taxon>Ecdysozoa</taxon>
        <taxon>Tardigrada</taxon>
        <taxon>Eutardigrada</taxon>
        <taxon>Parachela</taxon>
        <taxon>Hypsibioidea</taxon>
        <taxon>Hypsibiidae</taxon>
        <taxon>Hypsibius</taxon>
    </lineage>
</organism>
<comment type="subcellular location">
    <subcellularLocation>
        <location evidence="1">Membrane</location>
        <topology evidence="1">Multi-pass membrane protein</topology>
    </subcellularLocation>
</comment>
<dbReference type="InterPro" id="IPR018490">
    <property type="entry name" value="cNMP-bd_dom_sf"/>
</dbReference>
<evidence type="ECO:0000256" key="4">
    <source>
        <dbReference type="ARBA" id="ARBA00022989"/>
    </source>
</evidence>
<evidence type="ECO:0000256" key="1">
    <source>
        <dbReference type="ARBA" id="ARBA00004141"/>
    </source>
</evidence>
<dbReference type="OrthoDB" id="421226at2759"/>
<evidence type="ECO:0000256" key="8">
    <source>
        <dbReference type="ARBA" id="ARBA00023303"/>
    </source>
</evidence>
<feature type="transmembrane region" description="Helical" evidence="9">
    <location>
        <begin position="13"/>
        <end position="34"/>
    </location>
</feature>
<keyword evidence="3 9" id="KW-0812">Transmembrane</keyword>
<dbReference type="PROSITE" id="PS00889">
    <property type="entry name" value="CNMP_BINDING_2"/>
    <property type="match status" value="1"/>
</dbReference>
<evidence type="ECO:0000256" key="7">
    <source>
        <dbReference type="ARBA" id="ARBA00023286"/>
    </source>
</evidence>
<dbReference type="GO" id="GO:0044877">
    <property type="term" value="F:protein-containing complex binding"/>
    <property type="evidence" value="ECO:0007669"/>
    <property type="project" value="TreeGrafter"/>
</dbReference>
<sequence>MSIPSRSAATVRFFRPGVGGGSARLTFYGLAWAVRMFQSARRRRNQAAPEPAASRDQVTVDHSAEQIVPLVSQPDVDPFLLKWGFRFNPNWVLKPWSKWRFRWLIVVSLAVLYNLLIIFPRAVFEQLEQDDGGYRKAWIVLDYICDFLYVCDMFINLLTGFLDNGVIVREPRRLWAHYRASRKFKLDLLSLFPTDLCFIWTGQGKPYVILRVNRLLRMHRLNETIYRAESRADSPIFYRIAVLLAVLAIVTHINGCLYYFVSSEIGVGSDRWVYPATAMWRHENATSHIDDTMWEKWIFCTYWSAMMLTSILPNMNNPATTGEFVFHIMDILVGVLLYATIVARISGMILNISKKRDVFRGKEEGVKGYLQLHKVGSDMDSRVVKWFDYIWSTKQDLDEESVLTLLPQKLRMEIARFVHISVLQKVQLFHGVDDQFLEELVLKLKFVPFSPGDFICRKGDIGRQMYVVRRGKLNVVSDDGRKIFATLGAGTVFGELSILNIPGSRNGNRRTANVCAVGYADLFSLSKEDLWDALGEYPDVRTSLLERARHILKRDDLIDEQAAVQSMRVSRDFAKVSAQCETSLDILQQHMQRFMDDYKGAFGELNLDLQEMETQIKKMAKGRKKQPFRRKKDDRRLYSAGDIDILLEEDVVFRF</sequence>
<dbReference type="SMART" id="SM00100">
    <property type="entry name" value="cNMP"/>
    <property type="match status" value="1"/>
</dbReference>
<keyword evidence="2" id="KW-0813">Transport</keyword>
<reference evidence="12" key="1">
    <citation type="submission" date="2017-01" db="EMBL/GenBank/DDBJ databases">
        <title>Comparative genomics of anhydrobiosis in the tardigrade Hypsibius dujardini.</title>
        <authorList>
            <person name="Yoshida Y."/>
            <person name="Koutsovoulos G."/>
            <person name="Laetsch D."/>
            <person name="Stevens L."/>
            <person name="Kumar S."/>
            <person name="Horikawa D."/>
            <person name="Ishino K."/>
            <person name="Komine S."/>
            <person name="Tomita M."/>
            <person name="Blaxter M."/>
            <person name="Arakawa K."/>
        </authorList>
    </citation>
    <scope>NUCLEOTIDE SEQUENCE [LARGE SCALE GENOMIC DNA]</scope>
    <source>
        <strain evidence="12">Z151</strain>
    </source>
</reference>
<keyword evidence="8" id="KW-0407">Ion channel</keyword>
<dbReference type="FunFam" id="1.10.287.630:FF:000001">
    <property type="entry name" value="Cyclic nucleotide-gated channel alpha 3"/>
    <property type="match status" value="1"/>
</dbReference>
<evidence type="ECO:0000256" key="5">
    <source>
        <dbReference type="ARBA" id="ARBA00023065"/>
    </source>
</evidence>
<dbReference type="InterPro" id="IPR014710">
    <property type="entry name" value="RmlC-like_jellyroll"/>
</dbReference>
<gene>
    <name evidence="11" type="ORF">BV898_17157</name>
</gene>
<dbReference type="FunFam" id="2.60.120.10:FF:000002">
    <property type="entry name" value="Cyclic nucleotide gated channel alpha 1a"/>
    <property type="match status" value="1"/>
</dbReference>
<keyword evidence="7" id="KW-1071">Ligand-gated ion channel</keyword>
<dbReference type="InterPro" id="IPR000595">
    <property type="entry name" value="cNMP-bd_dom"/>
</dbReference>
<feature type="transmembrane region" description="Helical" evidence="9">
    <location>
        <begin position="236"/>
        <end position="261"/>
    </location>
</feature>
<dbReference type="Pfam" id="PF00027">
    <property type="entry name" value="cNMP_binding"/>
    <property type="match status" value="1"/>
</dbReference>
<dbReference type="GO" id="GO:0005222">
    <property type="term" value="F:intracellularly cAMP-activated cation channel activity"/>
    <property type="evidence" value="ECO:0007669"/>
    <property type="project" value="TreeGrafter"/>
</dbReference>
<dbReference type="PROSITE" id="PS00888">
    <property type="entry name" value="CNMP_BINDING_1"/>
    <property type="match status" value="1"/>
</dbReference>
<dbReference type="GO" id="GO:0030553">
    <property type="term" value="F:cGMP binding"/>
    <property type="evidence" value="ECO:0007669"/>
    <property type="project" value="TreeGrafter"/>
</dbReference>
<proteinExistence type="predicted"/>
<dbReference type="EMBL" id="MTYJ01000282">
    <property type="protein sequence ID" value="OWA52711.1"/>
    <property type="molecule type" value="Genomic_DNA"/>
</dbReference>
<evidence type="ECO:0000256" key="2">
    <source>
        <dbReference type="ARBA" id="ARBA00022448"/>
    </source>
</evidence>
<accession>A0A9X6NHJ9</accession>
<protein>
    <submittedName>
        <fullName evidence="11">Cyclic nucleotide-gated olfactory channel</fullName>
    </submittedName>
</protein>
<dbReference type="Proteomes" id="UP000192578">
    <property type="component" value="Unassembled WGS sequence"/>
</dbReference>
<dbReference type="GO" id="GO:0017071">
    <property type="term" value="C:intracellular cyclic nucleotide activated cation channel complex"/>
    <property type="evidence" value="ECO:0007669"/>
    <property type="project" value="TreeGrafter"/>
</dbReference>
<dbReference type="PANTHER" id="PTHR45638">
    <property type="entry name" value="CYCLIC NUCLEOTIDE-GATED CATION CHANNEL SUBUNIT A"/>
    <property type="match status" value="1"/>
</dbReference>
<keyword evidence="6 9" id="KW-0472">Membrane</keyword>
<dbReference type="InterPro" id="IPR032406">
    <property type="entry name" value="CLZ_dom"/>
</dbReference>
<keyword evidence="5" id="KW-0406">Ion transport</keyword>
<dbReference type="InterPro" id="IPR018488">
    <property type="entry name" value="cNMP-bd_CS"/>
</dbReference>
<dbReference type="SUPFAM" id="SSF51206">
    <property type="entry name" value="cAMP-binding domain-like"/>
    <property type="match status" value="1"/>
</dbReference>
<feature type="transmembrane region" description="Helical" evidence="9">
    <location>
        <begin position="101"/>
        <end position="119"/>
    </location>
</feature>
<feature type="domain" description="Cyclic nucleotide-binding" evidence="10">
    <location>
        <begin position="428"/>
        <end position="546"/>
    </location>
</feature>
<dbReference type="Gene3D" id="1.10.287.630">
    <property type="entry name" value="Helix hairpin bin"/>
    <property type="match status" value="1"/>
</dbReference>
<keyword evidence="12" id="KW-1185">Reference proteome</keyword>
<evidence type="ECO:0000313" key="11">
    <source>
        <dbReference type="EMBL" id="OWA52711.1"/>
    </source>
</evidence>
<feature type="transmembrane region" description="Helical" evidence="9">
    <location>
        <begin position="139"/>
        <end position="162"/>
    </location>
</feature>
<evidence type="ECO:0000256" key="9">
    <source>
        <dbReference type="SAM" id="Phobius"/>
    </source>
</evidence>
<dbReference type="CDD" id="cd00038">
    <property type="entry name" value="CAP_ED"/>
    <property type="match status" value="1"/>
</dbReference>
<evidence type="ECO:0000313" key="12">
    <source>
        <dbReference type="Proteomes" id="UP000192578"/>
    </source>
</evidence>
<dbReference type="Gene3D" id="1.10.287.70">
    <property type="match status" value="1"/>
</dbReference>
<dbReference type="InterPro" id="IPR050866">
    <property type="entry name" value="CNG_cation_channel"/>
</dbReference>
<dbReference type="InterPro" id="IPR005821">
    <property type="entry name" value="Ion_trans_dom"/>
</dbReference>
<feature type="transmembrane region" description="Helical" evidence="9">
    <location>
        <begin position="324"/>
        <end position="346"/>
    </location>
</feature>
<evidence type="ECO:0000256" key="3">
    <source>
        <dbReference type="ARBA" id="ARBA00022692"/>
    </source>
</evidence>
<dbReference type="Pfam" id="PF00520">
    <property type="entry name" value="Ion_trans"/>
    <property type="match status" value="1"/>
</dbReference>